<dbReference type="InterPro" id="IPR036136">
    <property type="entry name" value="Nit/Sulf_reduc_fer-like_dom_sf"/>
</dbReference>
<sequence>MFTPALFDDPQYGTCTRIHVAGGSTHAPDWVTLAECASDCADGFVYIDRFSAIELRGITDAEALKRRLQGLHLHAATVPVLASPLSAAAKQAAQDIAAELGAIEGGPGLAVIAEEDSLPAGAAGVSLNIDKDGSLHLGRSPLVDAPTAPLTPHAAARHYEEALQRAEAEEHTSSALAEPGPIGWLDEHLPAGIVDLGAGVHKGAIPAEFAQLIGQLEVDITVTPWGGLVFHNIAEGDAEVVLRVLAPRGFIFDINSPLLRAQQQDRRL</sequence>
<gene>
    <name evidence="1" type="ORF">Q0N36_02130</name>
</gene>
<comment type="caution">
    <text evidence="1">The sequence shown here is derived from an EMBL/GenBank/DDBJ whole genome shotgun (WGS) entry which is preliminary data.</text>
</comment>
<evidence type="ECO:0000313" key="1">
    <source>
        <dbReference type="EMBL" id="MDN8619387.1"/>
    </source>
</evidence>
<protein>
    <submittedName>
        <fullName evidence="1">Precorrin-3B synthase</fullName>
    </submittedName>
</protein>
<evidence type="ECO:0000313" key="2">
    <source>
        <dbReference type="Proteomes" id="UP001174347"/>
    </source>
</evidence>
<dbReference type="SUPFAM" id="SSF55124">
    <property type="entry name" value="Nitrite/Sulfite reductase N-terminal domain-like"/>
    <property type="match status" value="1"/>
</dbReference>
<dbReference type="Proteomes" id="UP001174347">
    <property type="component" value="Unassembled WGS sequence"/>
</dbReference>
<organism evidence="1 2">
    <name type="scientific">Corynebacterium kefirresidentii</name>
    <dbReference type="NCBI Taxonomy" id="1979527"/>
    <lineage>
        <taxon>Bacteria</taxon>
        <taxon>Bacillati</taxon>
        <taxon>Actinomycetota</taxon>
        <taxon>Actinomycetes</taxon>
        <taxon>Mycobacteriales</taxon>
        <taxon>Corynebacteriaceae</taxon>
        <taxon>Corynebacterium</taxon>
    </lineage>
</organism>
<accession>A0ABT8Q384</accession>
<keyword evidence="2" id="KW-1185">Reference proteome</keyword>
<dbReference type="EMBL" id="JAUKFM010000001">
    <property type="protein sequence ID" value="MDN8619387.1"/>
    <property type="molecule type" value="Genomic_DNA"/>
</dbReference>
<name>A0ABT8Q384_9CORY</name>
<proteinExistence type="predicted"/>
<reference evidence="1" key="1">
    <citation type="submission" date="2023-07" db="EMBL/GenBank/DDBJ databases">
        <title>Insights into the diversity of cutaneous corynebacteria.</title>
        <authorList>
            <person name="Bruggemann H."/>
            <person name="Poehlein A."/>
        </authorList>
    </citation>
    <scope>NUCLEOTIDE SEQUENCE</scope>
    <source>
        <strain evidence="1">P7_F1</strain>
    </source>
</reference>
<dbReference type="RefSeq" id="WP_239206031.1">
    <property type="nucleotide sequence ID" value="NZ_JAKRDW010000010.1"/>
</dbReference>